<dbReference type="Pfam" id="PF12705">
    <property type="entry name" value="PDDEXK_1"/>
    <property type="match status" value="1"/>
</dbReference>
<dbReference type="STRING" id="368408.Tpen_1602"/>
<dbReference type="HOGENOM" id="CLU_106570_0_0_2"/>
<dbReference type="eggNOG" id="arCOG00790">
    <property type="taxonomic scope" value="Archaea"/>
</dbReference>
<evidence type="ECO:0000256" key="1">
    <source>
        <dbReference type="ARBA" id="ARBA00001936"/>
    </source>
</evidence>
<dbReference type="InterPro" id="IPR011604">
    <property type="entry name" value="PDDEXK-like_dom_sf"/>
</dbReference>
<dbReference type="EMBL" id="CP000505">
    <property type="protein sequence ID" value="ABL78997.1"/>
    <property type="molecule type" value="Genomic_DNA"/>
</dbReference>
<dbReference type="AlphaFoldDB" id="A1S0L7"/>
<dbReference type="InterPro" id="IPR051827">
    <property type="entry name" value="Cas4_exonuclease"/>
</dbReference>
<keyword evidence="4" id="KW-1185">Reference proteome</keyword>
<organism evidence="3 4">
    <name type="scientific">Thermofilum pendens (strain DSM 2475 / Hrk 5)</name>
    <dbReference type="NCBI Taxonomy" id="368408"/>
    <lineage>
        <taxon>Archaea</taxon>
        <taxon>Thermoproteota</taxon>
        <taxon>Thermoprotei</taxon>
        <taxon>Thermofilales</taxon>
        <taxon>Thermofilaceae</taxon>
        <taxon>Thermofilum</taxon>
    </lineage>
</organism>
<accession>A1S0L7</accession>
<dbReference type="Gene3D" id="3.90.320.10">
    <property type="match status" value="1"/>
</dbReference>
<sequence length="226" mass="25557">MGRSPPGIIASSPRFYSVSGLDIVKELYGLFREERARHQRERGVVWVTDLVSCSLKPVFSLEYEELALSEFFSPPLVLGTLVHRGLEALLSQVLAAKQYRVEVEPERSLEVSVDDAKYTLKGRADLVVTTPEGARIGVEIKTLRGDAALPLEHHVDQARIYNLLFDLEKSYLVYISPERLAQYEVGDRMGLDEVASRIREPRAPRYTWECRYCPFSVICPSKVAKA</sequence>
<protein>
    <submittedName>
        <fullName evidence="3">CRISPR-associated protein Cas4</fullName>
    </submittedName>
</protein>
<dbReference type="PANTHER" id="PTHR36531:SF2">
    <property type="entry name" value="CRISPR-ASSOCIATED EXONUCLEASE CAS4"/>
    <property type="match status" value="1"/>
</dbReference>
<feature type="domain" description="PD-(D/E)XK endonuclease-like" evidence="2">
    <location>
        <begin position="104"/>
        <end position="220"/>
    </location>
</feature>
<dbReference type="PANTHER" id="PTHR36531">
    <property type="entry name" value="CRISPR-ASSOCIATED EXONUCLEASE CAS4"/>
    <property type="match status" value="1"/>
</dbReference>
<dbReference type="KEGG" id="tpe:Tpen_1602"/>
<evidence type="ECO:0000313" key="4">
    <source>
        <dbReference type="Proteomes" id="UP000000641"/>
    </source>
</evidence>
<reference evidence="4" key="1">
    <citation type="journal article" date="2008" name="J. Bacteriol.">
        <title>Genome sequence of Thermofilum pendens reveals an exceptional loss of biosynthetic pathways without genome reduction.</title>
        <authorList>
            <person name="Anderson I."/>
            <person name="Rodriguez J."/>
            <person name="Susanti D."/>
            <person name="Porat I."/>
            <person name="Reich C."/>
            <person name="Ulrich L.E."/>
            <person name="Elkins J.G."/>
            <person name="Mavromatis K."/>
            <person name="Lykidis A."/>
            <person name="Kim E."/>
            <person name="Thompson L.S."/>
            <person name="Nolan M."/>
            <person name="Land M."/>
            <person name="Copeland A."/>
            <person name="Lapidus A."/>
            <person name="Lucas S."/>
            <person name="Detter C."/>
            <person name="Zhulin I.B."/>
            <person name="Olsen G.J."/>
            <person name="Whitman W."/>
            <person name="Mukhopadhyay B."/>
            <person name="Bristow J."/>
            <person name="Kyrpides N."/>
        </authorList>
    </citation>
    <scope>NUCLEOTIDE SEQUENCE [LARGE SCALE GENOMIC DNA]</scope>
    <source>
        <strain evidence="4">DSM 2475 / Hrk 5</strain>
    </source>
</reference>
<dbReference type="EnsemblBacteria" id="ABL78997">
    <property type="protein sequence ID" value="ABL78997"/>
    <property type="gene ID" value="Tpen_1602"/>
</dbReference>
<proteinExistence type="predicted"/>
<evidence type="ECO:0000313" key="3">
    <source>
        <dbReference type="EMBL" id="ABL78997.1"/>
    </source>
</evidence>
<evidence type="ECO:0000259" key="2">
    <source>
        <dbReference type="Pfam" id="PF12705"/>
    </source>
</evidence>
<dbReference type="InterPro" id="IPR038726">
    <property type="entry name" value="PDDEXK_AddAB-type"/>
</dbReference>
<comment type="cofactor">
    <cofactor evidence="1">
        <name>Mn(2+)</name>
        <dbReference type="ChEBI" id="CHEBI:29035"/>
    </cofactor>
</comment>
<name>A1S0L7_THEPD</name>
<gene>
    <name evidence="3" type="ordered locus">Tpen_1602</name>
</gene>
<dbReference type="Proteomes" id="UP000000641">
    <property type="component" value="Chromosome"/>
</dbReference>